<dbReference type="PRINTS" id="PR00019">
    <property type="entry name" value="LEURICHRPT"/>
</dbReference>
<dbReference type="InterPro" id="IPR003591">
    <property type="entry name" value="Leu-rich_rpt_typical-subtyp"/>
</dbReference>
<organism evidence="3">
    <name type="scientific">Darwinula stevensoni</name>
    <dbReference type="NCBI Taxonomy" id="69355"/>
    <lineage>
        <taxon>Eukaryota</taxon>
        <taxon>Metazoa</taxon>
        <taxon>Ecdysozoa</taxon>
        <taxon>Arthropoda</taxon>
        <taxon>Crustacea</taxon>
        <taxon>Oligostraca</taxon>
        <taxon>Ostracoda</taxon>
        <taxon>Podocopa</taxon>
        <taxon>Podocopida</taxon>
        <taxon>Darwinulocopina</taxon>
        <taxon>Darwinuloidea</taxon>
        <taxon>Darwinulidae</taxon>
        <taxon>Darwinula</taxon>
    </lineage>
</organism>
<dbReference type="InterPro" id="IPR001611">
    <property type="entry name" value="Leu-rich_rpt"/>
</dbReference>
<sequence>MVLPELHVLRLSGNPFRILPGDIFLPLRQSPLLNLFLDKCQLSHVDEGTFSPLKLLQKLSLRGNPDLCMENLARATANIGSLSNASLDLSLNELQEIPTDVLASLNSTLMQLFLRGCNVGEIRNGSFPLLPVLDVLDLSLCRIRAIGAGTFDALPHLRTLDLSQNKLTGVPKAIMLSTLVSLVLNENPYYGYFEMLQEHGDDDRGYDDGFFVPPFENMDNLLALSLSGTAIRMQKITKYMFAGLKALMRLDLNDCNLYSIETGAFSALESLEILDMSGNQLEIENDGEFLGLTELKALFLHDNHISSQGATSPFKTLRNLTVLKLNRNSMTHLTEDFFAEMETMETLILSENDIEQWNSPVLGATKNMHNLRLDRNKLVAVTEAMLTDFANLATLDLSGNPFKCDCGLYHFYRWASENQEKLEGWLEEGAYTCWANNSTQYSFLLDGDEIFRDCVRSGDTNDQAPTATKAGLIIALSVLVVHVSIVG</sequence>
<evidence type="ECO:0000313" key="3">
    <source>
        <dbReference type="EMBL" id="CAD7243486.1"/>
    </source>
</evidence>
<dbReference type="SUPFAM" id="SSF52058">
    <property type="entry name" value="L domain-like"/>
    <property type="match status" value="2"/>
</dbReference>
<dbReference type="SMART" id="SM00369">
    <property type="entry name" value="LRR_TYP"/>
    <property type="match status" value="9"/>
</dbReference>
<evidence type="ECO:0000256" key="2">
    <source>
        <dbReference type="ARBA" id="ARBA00022737"/>
    </source>
</evidence>
<evidence type="ECO:0000256" key="1">
    <source>
        <dbReference type="ARBA" id="ARBA00022614"/>
    </source>
</evidence>
<dbReference type="OrthoDB" id="6380985at2759"/>
<dbReference type="PANTHER" id="PTHR45617">
    <property type="entry name" value="LEUCINE RICH REPEAT FAMILY PROTEIN"/>
    <property type="match status" value="1"/>
</dbReference>
<protein>
    <submittedName>
        <fullName evidence="3">Uncharacterized protein</fullName>
    </submittedName>
</protein>
<reference evidence="3" key="1">
    <citation type="submission" date="2020-11" db="EMBL/GenBank/DDBJ databases">
        <authorList>
            <person name="Tran Van P."/>
        </authorList>
    </citation>
    <scope>NUCLEOTIDE SEQUENCE</scope>
</reference>
<gene>
    <name evidence="3" type="ORF">DSTB1V02_LOCUS3404</name>
</gene>
<dbReference type="EMBL" id="LR899956">
    <property type="protein sequence ID" value="CAD7243486.1"/>
    <property type="molecule type" value="Genomic_DNA"/>
</dbReference>
<dbReference type="PANTHER" id="PTHR45617:SF181">
    <property type="entry name" value="LP04042P"/>
    <property type="match status" value="1"/>
</dbReference>
<keyword evidence="1" id="KW-0433">Leucine-rich repeat</keyword>
<keyword evidence="2" id="KW-0677">Repeat</keyword>
<dbReference type="AlphaFoldDB" id="A0A7R8XBX5"/>
<dbReference type="Proteomes" id="UP000677054">
    <property type="component" value="Unassembled WGS sequence"/>
</dbReference>
<dbReference type="Pfam" id="PF13855">
    <property type="entry name" value="LRR_8"/>
    <property type="match status" value="3"/>
</dbReference>
<keyword evidence="4" id="KW-1185">Reference proteome</keyword>
<dbReference type="EMBL" id="CAJPEV010000439">
    <property type="protein sequence ID" value="CAG0885303.1"/>
    <property type="molecule type" value="Genomic_DNA"/>
</dbReference>
<dbReference type="InterPro" id="IPR032675">
    <property type="entry name" value="LRR_dom_sf"/>
</dbReference>
<proteinExistence type="predicted"/>
<evidence type="ECO:0000313" key="4">
    <source>
        <dbReference type="Proteomes" id="UP000677054"/>
    </source>
</evidence>
<accession>A0A7R8XBX5</accession>
<dbReference type="PROSITE" id="PS51450">
    <property type="entry name" value="LRR"/>
    <property type="match status" value="1"/>
</dbReference>
<dbReference type="Gene3D" id="3.80.10.10">
    <property type="entry name" value="Ribonuclease Inhibitor"/>
    <property type="match status" value="3"/>
</dbReference>
<name>A0A7R8XBX5_9CRUS</name>